<dbReference type="RefSeq" id="WP_034524726.1">
    <property type="nucleotide sequence ID" value="NZ_CABMFG010000032.1"/>
</dbReference>
<evidence type="ECO:0000313" key="3">
    <source>
        <dbReference type="EMBL" id="RGX77090.1"/>
    </source>
</evidence>
<evidence type="ECO:0000313" key="4">
    <source>
        <dbReference type="EMBL" id="SHJ63311.1"/>
    </source>
</evidence>
<dbReference type="eggNOG" id="ENOG502ZRAV">
    <property type="taxonomic scope" value="Bacteria"/>
</dbReference>
<keyword evidence="2" id="KW-0732">Signal</keyword>
<protein>
    <submittedName>
        <fullName evidence="3">DUF5039 domain-containing protein</fullName>
    </submittedName>
</protein>
<dbReference type="Proteomes" id="UP000184192">
    <property type="component" value="Unassembled WGS sequence"/>
</dbReference>
<keyword evidence="5" id="KW-1185">Reference proteome</keyword>
<evidence type="ECO:0000256" key="1">
    <source>
        <dbReference type="SAM" id="Coils"/>
    </source>
</evidence>
<keyword evidence="1" id="KW-0175">Coiled coil</keyword>
<name>A0A1M6KWG8_9BACE</name>
<dbReference type="EMBL" id="FQZN01000042">
    <property type="protein sequence ID" value="SHJ63311.1"/>
    <property type="molecule type" value="Genomic_DNA"/>
</dbReference>
<feature type="chain" id="PRO_5044562633" evidence="2">
    <location>
        <begin position="21"/>
        <end position="231"/>
    </location>
</feature>
<dbReference type="AlphaFoldDB" id="A0A1M6KWG8"/>
<dbReference type="GeneID" id="92714446"/>
<dbReference type="EMBL" id="QSCF01000032">
    <property type="protein sequence ID" value="RGX77090.1"/>
    <property type="molecule type" value="Genomic_DNA"/>
</dbReference>
<sequence>MRKISALLLLLLCNIVCLQAQENRIAELEKSLEVMRTDLQQKKLLFSWTLMEKYLDACSASNKLVNIKNEPKLTYIIFELKPQELAASKEAYETAKDELKKMLNTYPEYAQLDSAYRNTAKEETRKEINVAMNNFYRRLSDENKDYRPMRDKEQKALRSYYIAAARYMLEESKNKQEVVPNGIIDYKERENILNSNAALNQLSVEIRLLENLQREVLQEYQKLKYHITPSK</sequence>
<gene>
    <name evidence="3" type="ORF">DXA68_17035</name>
    <name evidence="4" type="ORF">SAMN05444350_1421</name>
</gene>
<reference evidence="4" key="2">
    <citation type="submission" date="2016-11" db="EMBL/GenBank/DDBJ databases">
        <authorList>
            <person name="Jaros S."/>
            <person name="Januszkiewicz K."/>
            <person name="Wedrychowicz H."/>
        </authorList>
    </citation>
    <scope>NUCLEOTIDE SEQUENCE [LARGE SCALE GENOMIC DNA]</scope>
    <source>
        <strain evidence="4">DSM 26884</strain>
    </source>
</reference>
<reference evidence="5" key="1">
    <citation type="submission" date="2016-11" db="EMBL/GenBank/DDBJ databases">
        <authorList>
            <person name="Varghese N."/>
            <person name="Submissions S."/>
        </authorList>
    </citation>
    <scope>NUCLEOTIDE SEQUENCE [LARGE SCALE GENOMIC DNA]</scope>
    <source>
        <strain evidence="5">DSM 26884</strain>
    </source>
</reference>
<organism evidence="4 5">
    <name type="scientific">Bacteroides stercorirosoris</name>
    <dbReference type="NCBI Taxonomy" id="871324"/>
    <lineage>
        <taxon>Bacteria</taxon>
        <taxon>Pseudomonadati</taxon>
        <taxon>Bacteroidota</taxon>
        <taxon>Bacteroidia</taxon>
        <taxon>Bacteroidales</taxon>
        <taxon>Bacteroidaceae</taxon>
        <taxon>Bacteroides</taxon>
    </lineage>
</organism>
<proteinExistence type="predicted"/>
<dbReference type="Pfam" id="PF16442">
    <property type="entry name" value="DUF5039"/>
    <property type="match status" value="1"/>
</dbReference>
<feature type="coiled-coil region" evidence="1">
    <location>
        <begin position="18"/>
        <end position="45"/>
    </location>
</feature>
<accession>A0A1M6KWG8</accession>
<dbReference type="OrthoDB" id="1047671at2"/>
<evidence type="ECO:0000256" key="2">
    <source>
        <dbReference type="SAM" id="SignalP"/>
    </source>
</evidence>
<reference evidence="3 6" key="3">
    <citation type="submission" date="2018-08" db="EMBL/GenBank/DDBJ databases">
        <title>A genome reference for cultivated species of the human gut microbiota.</title>
        <authorList>
            <person name="Zou Y."/>
            <person name="Xue W."/>
            <person name="Luo G."/>
        </authorList>
    </citation>
    <scope>NUCLEOTIDE SEQUENCE [LARGE SCALE GENOMIC DNA]</scope>
    <source>
        <strain evidence="3 6">OF03-9BH</strain>
    </source>
</reference>
<evidence type="ECO:0000313" key="5">
    <source>
        <dbReference type="Proteomes" id="UP000184192"/>
    </source>
</evidence>
<feature type="signal peptide" evidence="2">
    <location>
        <begin position="1"/>
        <end position="20"/>
    </location>
</feature>
<dbReference type="Proteomes" id="UP000286075">
    <property type="component" value="Unassembled WGS sequence"/>
</dbReference>
<dbReference type="InterPro" id="IPR032220">
    <property type="entry name" value="DUF5039"/>
</dbReference>
<evidence type="ECO:0000313" key="6">
    <source>
        <dbReference type="Proteomes" id="UP000286075"/>
    </source>
</evidence>